<gene>
    <name evidence="2" type="ORF">ANCDUO_19269</name>
</gene>
<sequence length="122" mass="13665">MHTCIGGFLRGSDHPGQEDEVRHHRTDRGEGIPATERQLRHWRRAELGGVGVLVNTSLVMNIDSFEQLPTWIGSLRERCKSLPSFTIFVAYAPTLSHDEDEIEEDAIAANIAQLRKSKATTN</sequence>
<dbReference type="EMBL" id="KN749084">
    <property type="protein sequence ID" value="KIH50650.1"/>
    <property type="molecule type" value="Genomic_DNA"/>
</dbReference>
<proteinExistence type="predicted"/>
<accession>A0A0C2FQ51</accession>
<name>A0A0C2FQ51_9BILA</name>
<dbReference type="Proteomes" id="UP000054047">
    <property type="component" value="Unassembled WGS sequence"/>
</dbReference>
<reference evidence="2 3" key="1">
    <citation type="submission" date="2013-12" db="EMBL/GenBank/DDBJ databases">
        <title>Draft genome of the parsitic nematode Ancylostoma duodenale.</title>
        <authorList>
            <person name="Mitreva M."/>
        </authorList>
    </citation>
    <scope>NUCLEOTIDE SEQUENCE [LARGE SCALE GENOMIC DNA]</scope>
    <source>
        <strain evidence="2 3">Zhejiang</strain>
    </source>
</reference>
<feature type="region of interest" description="Disordered" evidence="1">
    <location>
        <begin position="1"/>
        <end position="31"/>
    </location>
</feature>
<keyword evidence="3" id="KW-1185">Reference proteome</keyword>
<evidence type="ECO:0000313" key="2">
    <source>
        <dbReference type="EMBL" id="KIH50650.1"/>
    </source>
</evidence>
<dbReference type="AlphaFoldDB" id="A0A0C2FQ51"/>
<dbReference type="OrthoDB" id="5893860at2759"/>
<organism evidence="2 3">
    <name type="scientific">Ancylostoma duodenale</name>
    <dbReference type="NCBI Taxonomy" id="51022"/>
    <lineage>
        <taxon>Eukaryota</taxon>
        <taxon>Metazoa</taxon>
        <taxon>Ecdysozoa</taxon>
        <taxon>Nematoda</taxon>
        <taxon>Chromadorea</taxon>
        <taxon>Rhabditida</taxon>
        <taxon>Rhabditina</taxon>
        <taxon>Rhabditomorpha</taxon>
        <taxon>Strongyloidea</taxon>
        <taxon>Ancylostomatidae</taxon>
        <taxon>Ancylostomatinae</taxon>
        <taxon>Ancylostoma</taxon>
    </lineage>
</organism>
<evidence type="ECO:0000256" key="1">
    <source>
        <dbReference type="SAM" id="MobiDB-lite"/>
    </source>
</evidence>
<feature type="compositionally biased region" description="Basic and acidic residues" evidence="1">
    <location>
        <begin position="11"/>
        <end position="30"/>
    </location>
</feature>
<evidence type="ECO:0000313" key="3">
    <source>
        <dbReference type="Proteomes" id="UP000054047"/>
    </source>
</evidence>
<protein>
    <submittedName>
        <fullName evidence="2">Uncharacterized protein</fullName>
    </submittedName>
</protein>